<keyword evidence="1" id="KW-0472">Membrane</keyword>
<proteinExistence type="predicted"/>
<protein>
    <recommendedName>
        <fullName evidence="4">DUF2333 domain-containing protein</fullName>
    </recommendedName>
</protein>
<dbReference type="InterPro" id="IPR016936">
    <property type="entry name" value="UCP029693"/>
</dbReference>
<gene>
    <name evidence="2" type="ORF">GPAL_2397</name>
</gene>
<accession>K6ZK39</accession>
<name>K6ZK39_9ALTE</name>
<comment type="caution">
    <text evidence="2">The sequence shown here is derived from an EMBL/GenBank/DDBJ whole genome shotgun (WGS) entry which is preliminary data.</text>
</comment>
<dbReference type="OrthoDB" id="5821246at2"/>
<dbReference type="STRING" id="1121922.GCA_000428905_02768"/>
<feature type="transmembrane region" description="Helical" evidence="1">
    <location>
        <begin position="12"/>
        <end position="30"/>
    </location>
</feature>
<dbReference type="Proteomes" id="UP000006251">
    <property type="component" value="Unassembled WGS sequence"/>
</dbReference>
<evidence type="ECO:0008006" key="4">
    <source>
        <dbReference type="Google" id="ProtNLM"/>
    </source>
</evidence>
<reference evidence="3" key="1">
    <citation type="journal article" date="2014" name="Environ. Microbiol.">
        <title>Comparative genomics of the marine bacterial genus Glaciecola reveals the high degree of genomic diversity and genomic characteristic for cold adaptation.</title>
        <authorList>
            <person name="Qin Q.L."/>
            <person name="Xie B.B."/>
            <person name="Yu Y."/>
            <person name="Shu Y.L."/>
            <person name="Rong J.C."/>
            <person name="Zhang Y.J."/>
            <person name="Zhao D.L."/>
            <person name="Chen X.L."/>
            <person name="Zhang X.Y."/>
            <person name="Chen B."/>
            <person name="Zhou B.C."/>
            <person name="Zhang Y.Z."/>
        </authorList>
    </citation>
    <scope>NUCLEOTIDE SEQUENCE [LARGE SCALE GENOMIC DNA]</scope>
    <source>
        <strain evidence="3">ACAM 615</strain>
    </source>
</reference>
<dbReference type="EMBL" id="BAEQ01000042">
    <property type="protein sequence ID" value="GAC29258.1"/>
    <property type="molecule type" value="Genomic_DNA"/>
</dbReference>
<keyword evidence="1" id="KW-1133">Transmembrane helix</keyword>
<organism evidence="2 3">
    <name type="scientific">Brumicola pallidula DSM 14239 = ACAM 615</name>
    <dbReference type="NCBI Taxonomy" id="1121922"/>
    <lineage>
        <taxon>Bacteria</taxon>
        <taxon>Pseudomonadati</taxon>
        <taxon>Pseudomonadota</taxon>
        <taxon>Gammaproteobacteria</taxon>
        <taxon>Alteromonadales</taxon>
        <taxon>Alteromonadaceae</taxon>
        <taxon>Brumicola</taxon>
    </lineage>
</organism>
<dbReference type="RefSeq" id="WP_006011926.1">
    <property type="nucleotide sequence ID" value="NZ_AUAV01000014.1"/>
</dbReference>
<evidence type="ECO:0000313" key="2">
    <source>
        <dbReference type="EMBL" id="GAC29258.1"/>
    </source>
</evidence>
<keyword evidence="3" id="KW-1185">Reference proteome</keyword>
<dbReference type="PIRSF" id="PIRSF029693">
    <property type="entry name" value="UCP029693"/>
    <property type="match status" value="1"/>
</dbReference>
<sequence>MTQFFSTKTVSAGISIIVLLFVLLGFWWSFAPDTFNVRQNAQDMAAQKGHQMVTGYTTTSTLIKVTEMMLYKNGGYITNDVLPPGIFMDNIPAWEFGVLEMSRDLALSMRKDFSRSQSQSIESPQLVQAQPYYNNDSNRWILPSSESRYEKAIEQLYLYQAELGNIDSVNTQFYARADNLRDWLKQVEKRLGSLSQKLSASVGSDVINTELAGDPEARQSTPQNPVVRNKTSWFKLDDNFYEARGASWALLHFLKAIEVDFRDVLENKNATISLRQIIRELEATQETVYTPVILNGDGFGMLANHSLVMANYISRANAALIELSELLNQG</sequence>
<evidence type="ECO:0000313" key="3">
    <source>
        <dbReference type="Proteomes" id="UP000006251"/>
    </source>
</evidence>
<dbReference type="AlphaFoldDB" id="K6ZK39"/>
<keyword evidence="1" id="KW-0812">Transmembrane</keyword>
<dbReference type="Pfam" id="PF10095">
    <property type="entry name" value="DUF2333"/>
    <property type="match status" value="1"/>
</dbReference>
<evidence type="ECO:0000256" key="1">
    <source>
        <dbReference type="SAM" id="Phobius"/>
    </source>
</evidence>